<evidence type="ECO:0008006" key="3">
    <source>
        <dbReference type="Google" id="ProtNLM"/>
    </source>
</evidence>
<protein>
    <recommendedName>
        <fullName evidence="3">H4MPT-linked C1 transfer pathway protein</fullName>
    </recommendedName>
</protein>
<evidence type="ECO:0000313" key="2">
    <source>
        <dbReference type="Proteomes" id="UP000070284"/>
    </source>
</evidence>
<proteinExistence type="predicted"/>
<dbReference type="SUPFAM" id="SSF53067">
    <property type="entry name" value="Actin-like ATPase domain"/>
    <property type="match status" value="1"/>
</dbReference>
<reference evidence="1 2" key="1">
    <citation type="journal article" date="2016" name="Sci. Rep.">
        <title>Metabolic traits of an uncultured archaeal lineage -MSBL1- from brine pools of the Red Sea.</title>
        <authorList>
            <person name="Mwirichia R."/>
            <person name="Alam I."/>
            <person name="Rashid M."/>
            <person name="Vinu M."/>
            <person name="Ba-Alawi W."/>
            <person name="Anthony Kamau A."/>
            <person name="Kamanda Ngugi D."/>
            <person name="Goker M."/>
            <person name="Klenk H.P."/>
            <person name="Bajic V."/>
            <person name="Stingl U."/>
        </authorList>
    </citation>
    <scope>NUCLEOTIDE SEQUENCE [LARGE SCALE GENOMIC DNA]</scope>
    <source>
        <strain evidence="1">SCGC-AAA259E19</strain>
    </source>
</reference>
<dbReference type="Proteomes" id="UP000070284">
    <property type="component" value="Unassembled WGS sequence"/>
</dbReference>
<organism evidence="1 2">
    <name type="scientific">candidate division MSBL1 archaeon SCGC-AAA259E19</name>
    <dbReference type="NCBI Taxonomy" id="1698264"/>
    <lineage>
        <taxon>Archaea</taxon>
        <taxon>Methanobacteriati</taxon>
        <taxon>Methanobacteriota</taxon>
        <taxon>candidate division MSBL1</taxon>
    </lineage>
</organism>
<dbReference type="AlphaFoldDB" id="A0A133UJH6"/>
<keyword evidence="2" id="KW-1185">Reference proteome</keyword>
<dbReference type="EMBL" id="LHXO01000062">
    <property type="protein sequence ID" value="KXA94374.1"/>
    <property type="molecule type" value="Genomic_DNA"/>
</dbReference>
<dbReference type="InterPro" id="IPR043129">
    <property type="entry name" value="ATPase_NBD"/>
</dbReference>
<evidence type="ECO:0000313" key="1">
    <source>
        <dbReference type="EMBL" id="KXA94374.1"/>
    </source>
</evidence>
<comment type="caution">
    <text evidence="1">The sequence shown here is derived from an EMBL/GenBank/DDBJ whole genome shotgun (WGS) entry which is preliminary data.</text>
</comment>
<gene>
    <name evidence="1" type="ORF">AKJ65_04610</name>
</gene>
<accession>A0A133UJH6</accession>
<name>A0A133UJH6_9EURY</name>
<dbReference type="Gene3D" id="3.30.420.40">
    <property type="match status" value="1"/>
</dbReference>
<sequence length="75" mass="8430">MISLGLDIGGANTKAVLSDKGEVKKHWSKYIPLWKRKEDLEKFLSDLSEEFRVDGVGVTMTGELSAVFESKWRGN</sequence>